<dbReference type="SUPFAM" id="SSF53448">
    <property type="entry name" value="Nucleotide-diphospho-sugar transferases"/>
    <property type="match status" value="1"/>
</dbReference>
<dbReference type="GO" id="GO:0016740">
    <property type="term" value="F:transferase activity"/>
    <property type="evidence" value="ECO:0007669"/>
    <property type="project" value="UniProtKB-KW"/>
</dbReference>
<dbReference type="EMBL" id="FZOQ01000006">
    <property type="protein sequence ID" value="SNS44447.1"/>
    <property type="molecule type" value="Genomic_DNA"/>
</dbReference>
<dbReference type="AlphaFoldDB" id="A0A239EIK0"/>
<dbReference type="InterPro" id="IPR050834">
    <property type="entry name" value="Glycosyltransf_2"/>
</dbReference>
<dbReference type="Pfam" id="PF00535">
    <property type="entry name" value="Glycos_transf_2"/>
    <property type="match status" value="1"/>
</dbReference>
<sequence>MDVKVSVIISTYNRGSLIGETLDSVEAQTLSDWECIIVDDGSVDETEALVQRYTERDSRFKYVKRPADRPKGGNSCRNIGLELAKGTFIQFLDSNDLLAANKFEEQVRALSHSANDAVATCKWGRFRTSRDRLRAKANEPTYISSEGPLKLLNVFVKHSIWLPSHVYLTRKTTIDKAGNWNEDLKMNKDGEFFARVLLCASQIVFVATTEVYYRRHISNNTSSLNKEDRVRSVILSWKMVDNAIKEKLRIANHPYVKQARNLIYNKIKNNFSSLVQEHQDFFSLKRSRVEEFFIKVSSRLQLLYLKKVKVNF</sequence>
<proteinExistence type="predicted"/>
<dbReference type="PANTHER" id="PTHR43685:SF2">
    <property type="entry name" value="GLYCOSYLTRANSFERASE 2-LIKE DOMAIN-CONTAINING PROTEIN"/>
    <property type="match status" value="1"/>
</dbReference>
<dbReference type="CDD" id="cd00761">
    <property type="entry name" value="Glyco_tranf_GTA_type"/>
    <property type="match status" value="1"/>
</dbReference>
<dbReference type="InterPro" id="IPR029044">
    <property type="entry name" value="Nucleotide-diphossugar_trans"/>
</dbReference>
<reference evidence="3" key="1">
    <citation type="submission" date="2017-06" db="EMBL/GenBank/DDBJ databases">
        <authorList>
            <person name="Varghese N."/>
            <person name="Submissions S."/>
        </authorList>
    </citation>
    <scope>NUCLEOTIDE SEQUENCE [LARGE SCALE GENOMIC DNA]</scope>
    <source>
        <strain evidence="3">NKM1</strain>
    </source>
</reference>
<protein>
    <submittedName>
        <fullName evidence="2">Glycosyl transferase family 2</fullName>
    </submittedName>
</protein>
<accession>A0A239EIK0</accession>
<dbReference type="Gene3D" id="3.90.550.10">
    <property type="entry name" value="Spore Coat Polysaccharide Biosynthesis Protein SpsA, Chain A"/>
    <property type="match status" value="1"/>
</dbReference>
<dbReference type="OrthoDB" id="6307329at2"/>
<dbReference type="InterPro" id="IPR001173">
    <property type="entry name" value="Glyco_trans_2-like"/>
</dbReference>
<evidence type="ECO:0000259" key="1">
    <source>
        <dbReference type="Pfam" id="PF00535"/>
    </source>
</evidence>
<name>A0A239EIK0_9BACT</name>
<evidence type="ECO:0000313" key="3">
    <source>
        <dbReference type="Proteomes" id="UP000198432"/>
    </source>
</evidence>
<organism evidence="2 3">
    <name type="scientific">Pontibacter ummariensis</name>
    <dbReference type="NCBI Taxonomy" id="1610492"/>
    <lineage>
        <taxon>Bacteria</taxon>
        <taxon>Pseudomonadati</taxon>
        <taxon>Bacteroidota</taxon>
        <taxon>Cytophagia</taxon>
        <taxon>Cytophagales</taxon>
        <taxon>Hymenobacteraceae</taxon>
        <taxon>Pontibacter</taxon>
    </lineage>
</organism>
<keyword evidence="2" id="KW-0808">Transferase</keyword>
<keyword evidence="3" id="KW-1185">Reference proteome</keyword>
<gene>
    <name evidence="2" type="ORF">SAMN06296052_106194</name>
</gene>
<dbReference type="Proteomes" id="UP000198432">
    <property type="component" value="Unassembled WGS sequence"/>
</dbReference>
<feature type="domain" description="Glycosyltransferase 2-like" evidence="1">
    <location>
        <begin position="6"/>
        <end position="139"/>
    </location>
</feature>
<dbReference type="RefSeq" id="WP_089318837.1">
    <property type="nucleotide sequence ID" value="NZ_FZOQ01000006.1"/>
</dbReference>
<evidence type="ECO:0000313" key="2">
    <source>
        <dbReference type="EMBL" id="SNS44447.1"/>
    </source>
</evidence>
<dbReference type="PANTHER" id="PTHR43685">
    <property type="entry name" value="GLYCOSYLTRANSFERASE"/>
    <property type="match status" value="1"/>
</dbReference>